<gene>
    <name evidence="2" type="ORF">KCQ71_25170</name>
</gene>
<dbReference type="EMBL" id="JAGSHT010000028">
    <property type="protein sequence ID" value="MBZ2199459.1"/>
    <property type="molecule type" value="Genomic_DNA"/>
</dbReference>
<dbReference type="RefSeq" id="WP_223411457.1">
    <property type="nucleotide sequence ID" value="NZ_JAGSHT010000028.1"/>
</dbReference>
<dbReference type="Pfam" id="PF00542">
    <property type="entry name" value="Ribosomal_L12"/>
    <property type="match status" value="1"/>
</dbReference>
<dbReference type="Gene3D" id="3.30.1390.10">
    <property type="match status" value="1"/>
</dbReference>
<dbReference type="SUPFAM" id="SSF54736">
    <property type="entry name" value="ClpS-like"/>
    <property type="match status" value="1"/>
</dbReference>
<dbReference type="InterPro" id="IPR014719">
    <property type="entry name" value="Ribosomal_bL12_C/ClpS-like"/>
</dbReference>
<comment type="caution">
    <text evidence="2">The sequence shown here is derived from an EMBL/GenBank/DDBJ whole genome shotgun (WGS) entry which is preliminary data.</text>
</comment>
<dbReference type="Proteomes" id="UP000826651">
    <property type="component" value="Unassembled WGS sequence"/>
</dbReference>
<sequence length="80" mass="8772">MTDDIQARLAAIERHIDALYNQAGLQAPYSLQGWGAGGGLSPRVADLMARGKKIEAIKVYREETGVGLKEAKDAVERFER</sequence>
<keyword evidence="2" id="KW-0687">Ribonucleoprotein</keyword>
<keyword evidence="2" id="KW-0689">Ribosomal protein</keyword>
<keyword evidence="3" id="KW-1185">Reference proteome</keyword>
<protein>
    <submittedName>
        <fullName evidence="2">Ribosomal protein L7/L12</fullName>
    </submittedName>
</protein>
<evidence type="ECO:0000259" key="1">
    <source>
        <dbReference type="Pfam" id="PF00542"/>
    </source>
</evidence>
<proteinExistence type="predicted"/>
<accession>A0ABS7SGH1</accession>
<dbReference type="GO" id="GO:0005840">
    <property type="term" value="C:ribosome"/>
    <property type="evidence" value="ECO:0007669"/>
    <property type="project" value="UniProtKB-KW"/>
</dbReference>
<name>A0ABS7SGH1_9MICO</name>
<dbReference type="InterPro" id="IPR013823">
    <property type="entry name" value="Ribosomal_bL12_C"/>
</dbReference>
<evidence type="ECO:0000313" key="3">
    <source>
        <dbReference type="Proteomes" id="UP000826651"/>
    </source>
</evidence>
<organism evidence="2 3">
    <name type="scientific">Occultella gossypii</name>
    <dbReference type="NCBI Taxonomy" id="2800820"/>
    <lineage>
        <taxon>Bacteria</taxon>
        <taxon>Bacillati</taxon>
        <taxon>Actinomycetota</taxon>
        <taxon>Actinomycetes</taxon>
        <taxon>Micrococcales</taxon>
        <taxon>Ruaniaceae</taxon>
        <taxon>Occultella</taxon>
    </lineage>
</organism>
<evidence type="ECO:0000313" key="2">
    <source>
        <dbReference type="EMBL" id="MBZ2199459.1"/>
    </source>
</evidence>
<feature type="domain" description="Large ribosomal subunit protein bL12 C-terminal" evidence="1">
    <location>
        <begin position="50"/>
        <end position="77"/>
    </location>
</feature>
<reference evidence="2 3" key="1">
    <citation type="submission" date="2021-04" db="EMBL/GenBank/DDBJ databases">
        <title>Ruania sp. nov., isolated from sandy soil of mangrove forest.</title>
        <authorList>
            <person name="Ge X."/>
            <person name="Huang R."/>
            <person name="Liu W."/>
        </authorList>
    </citation>
    <scope>NUCLEOTIDE SEQUENCE [LARGE SCALE GENOMIC DNA]</scope>
    <source>
        <strain evidence="2 3">N2-46</strain>
    </source>
</reference>